<dbReference type="InterPro" id="IPR015943">
    <property type="entry name" value="WD40/YVTN_repeat-like_dom_sf"/>
</dbReference>
<dbReference type="SUPFAM" id="SSF47413">
    <property type="entry name" value="lambda repressor-like DNA-binding domains"/>
    <property type="match status" value="1"/>
</dbReference>
<feature type="repeat" description="WD" evidence="4">
    <location>
        <begin position="911"/>
        <end position="942"/>
    </location>
</feature>
<dbReference type="Pfam" id="PF20703">
    <property type="entry name" value="nSTAND1"/>
    <property type="match status" value="1"/>
</dbReference>
<dbReference type="EMBL" id="BOMF01000149">
    <property type="protein sequence ID" value="GID50420.1"/>
    <property type="molecule type" value="Genomic_DNA"/>
</dbReference>
<feature type="domain" description="HTH cro/C1-type" evidence="6">
    <location>
        <begin position="14"/>
        <end position="70"/>
    </location>
</feature>
<dbReference type="InterPro" id="IPR036322">
    <property type="entry name" value="WD40_repeat_dom_sf"/>
</dbReference>
<dbReference type="InterPro" id="IPR027417">
    <property type="entry name" value="P-loop_NTPase"/>
</dbReference>
<dbReference type="SMART" id="SM00320">
    <property type="entry name" value="WD40"/>
    <property type="match status" value="14"/>
</dbReference>
<dbReference type="CDD" id="cd00093">
    <property type="entry name" value="HTH_XRE"/>
    <property type="match status" value="1"/>
</dbReference>
<reference evidence="7" key="1">
    <citation type="submission" date="2021-01" db="EMBL/GenBank/DDBJ databases">
        <title>Whole genome shotgun sequence of Actinoplanes capillaceus NBRC 16408.</title>
        <authorList>
            <person name="Komaki H."/>
            <person name="Tamura T."/>
        </authorList>
    </citation>
    <scope>NUCLEOTIDE SEQUENCE [LARGE SCALE GENOMIC DNA]</scope>
    <source>
        <strain evidence="7">NBRC 16408</strain>
    </source>
</reference>
<keyword evidence="1 4" id="KW-0853">WD repeat</keyword>
<evidence type="ECO:0000256" key="3">
    <source>
        <dbReference type="ARBA" id="ARBA00022786"/>
    </source>
</evidence>
<protein>
    <recommendedName>
        <fullName evidence="6">HTH cro/C1-type domain-containing protein</fullName>
    </recommendedName>
</protein>
<dbReference type="InterPro" id="IPR049052">
    <property type="entry name" value="nSTAND1"/>
</dbReference>
<dbReference type="InterPro" id="IPR010982">
    <property type="entry name" value="Lambda_DNA-bd_dom_sf"/>
</dbReference>
<dbReference type="PROSITE" id="PS50082">
    <property type="entry name" value="WD_REPEATS_2"/>
    <property type="match status" value="12"/>
</dbReference>
<keyword evidence="5" id="KW-0812">Transmembrane</keyword>
<evidence type="ECO:0000256" key="5">
    <source>
        <dbReference type="SAM" id="Phobius"/>
    </source>
</evidence>
<dbReference type="PRINTS" id="PR00320">
    <property type="entry name" value="GPROTEINBRPT"/>
</dbReference>
<dbReference type="InterPro" id="IPR001680">
    <property type="entry name" value="WD40_rpt"/>
</dbReference>
<feature type="repeat" description="WD" evidence="4">
    <location>
        <begin position="607"/>
        <end position="641"/>
    </location>
</feature>
<keyword evidence="5" id="KW-1133">Transmembrane helix</keyword>
<evidence type="ECO:0000256" key="2">
    <source>
        <dbReference type="ARBA" id="ARBA00022737"/>
    </source>
</evidence>
<dbReference type="Gene3D" id="3.40.50.300">
    <property type="entry name" value="P-loop containing nucleotide triphosphate hydrolases"/>
    <property type="match status" value="1"/>
</dbReference>
<evidence type="ECO:0000256" key="1">
    <source>
        <dbReference type="ARBA" id="ARBA00022574"/>
    </source>
</evidence>
<dbReference type="InterPro" id="IPR020472">
    <property type="entry name" value="WD40_PAC1"/>
</dbReference>
<dbReference type="PANTHER" id="PTHR15622:SF2">
    <property type="entry name" value="U4_U6 SMALL NUCLEAR RIBONUCLEOPROTEIN PRP4"/>
    <property type="match status" value="1"/>
</dbReference>
<dbReference type="InterPro" id="IPR019775">
    <property type="entry name" value="WD40_repeat_CS"/>
</dbReference>
<keyword evidence="3" id="KW-0833">Ubl conjugation pathway</keyword>
<accession>A0ABQ3WVZ0</accession>
<dbReference type="PROSITE" id="PS50294">
    <property type="entry name" value="WD_REPEATS_REGION"/>
    <property type="match status" value="12"/>
</dbReference>
<keyword evidence="5" id="KW-0472">Membrane</keyword>
<evidence type="ECO:0000256" key="4">
    <source>
        <dbReference type="PROSITE-ProRule" id="PRU00221"/>
    </source>
</evidence>
<feature type="repeat" description="WD" evidence="4">
    <location>
        <begin position="869"/>
        <end position="901"/>
    </location>
</feature>
<dbReference type="InterPro" id="IPR001387">
    <property type="entry name" value="Cro/C1-type_HTH"/>
</dbReference>
<feature type="repeat" description="WD" evidence="4">
    <location>
        <begin position="695"/>
        <end position="736"/>
    </location>
</feature>
<dbReference type="CDD" id="cd00200">
    <property type="entry name" value="WD40"/>
    <property type="match status" value="2"/>
</dbReference>
<dbReference type="InterPro" id="IPR051983">
    <property type="entry name" value="WSB_SOCS-box_domain"/>
</dbReference>
<keyword evidence="2" id="KW-0677">Repeat</keyword>
<sequence length="1228" mass="130932">MDGLDGPVARLAADLRQLREKAGKPGYRQMAARVNYSVATLSAAASGRRLPTLEVTLAYAAACDGDLEHWERRWREAERLCVAPAGKPVEANGQGPSPYPGLATFQPEDAELFFGRTALVDQLTRRLREKRFLAVFGPSGAGKSSVVRAGLVPAADGPVVVLTPGSHPMTELAVHLARHAGVPAGGLLDELLEDPARAHLLVRQGLPADGDLLVVVDQFEEVFASCPAPVERAAFVAALLAMCREPDGRARVVLAVRADHYARFTEHPALLAKLADAQVLIGGMSPVELREAVTGPAELRGARVEGALVATIVAEVSDSPGALPLAAHALREAWHRRQGAIVTLAGYQAAGGVAGAVANTAEQTYERMSGKEQDVARRVLLRMVDAGQDGLITRRRLGRAELDTMEPAPAVIEAFTAARLFSTDRDTVEIAHEALIQAWPRLRGWVEESRAGLRLHRQLTEAAAAWESLGRDDGALYRGLRLSAALEANLIDLTGAEREFLEASRHREARETRSRQRRTRLALISLAAGVTVMSVIAAFAFREANRANDERERALSHQLVANARDQLQADQELAVLLARAAYDTKPTAEAAAVLRQAVLDSRMRAKLVTGQQQVLGVDYSPDGRRVASSGADGTVRVWTMNGADQFAGEPRVLRDHSSYVRIPKFSADGRYLVASGVSGLVTVWDLATGVPPLALRGHGGEVSAVAFSPDARLVAGAGDDGTVRIWDRRSGNPQPVHALPLDAGPARAVAFSPDGRHLAAGGGDGPVKIWNLASTTAPPEVLSGHEGTVWNLAYSPDGRLLASASADQTVRIWSRTDDTPPLVLRAGDGTVETVAFSPDGRRIASGHSGSDTIRVWNAAADDGEDPLLLHGHLGPVWSVAFSPDGRRLLSGSGDGTLRIWDPSYPGDPQVLDGHTGAAWAVAVSADGKTIASGGADNTVRVWRGGSRLVLTGHAEEVLAVSLSADGRRVASASRDRTVRVWDTTSGDSVAVFQGHTKTVWGVALSPDGRRVASGGHDEAVRIWDVDRPGAALVLKGHEASIRGIAFSPDGRQVASTSQDTTVRLWNADGHGTPTVLSGSPGLVWTATYSPDGRTLATGGDDGNIRIWNTDGQSPPRILRGHRGPVWTVAFRPDGRQIVSAGHDRSERVWDTTSGEELIAFRGHGTFVEQAQFAPDDTLITAHGDGTIRLTHCEACGPTDRIRAVADSRVTRSLSPDERRTYLHETEPR</sequence>
<dbReference type="SMART" id="SM00530">
    <property type="entry name" value="HTH_XRE"/>
    <property type="match status" value="1"/>
</dbReference>
<evidence type="ECO:0000313" key="7">
    <source>
        <dbReference type="EMBL" id="GID50420.1"/>
    </source>
</evidence>
<feature type="repeat" description="WD" evidence="4">
    <location>
        <begin position="653"/>
        <end position="689"/>
    </location>
</feature>
<dbReference type="Pfam" id="PF00400">
    <property type="entry name" value="WD40"/>
    <property type="match status" value="14"/>
</dbReference>
<dbReference type="SUPFAM" id="SSF50978">
    <property type="entry name" value="WD40 repeat-like"/>
    <property type="match status" value="2"/>
</dbReference>
<evidence type="ECO:0000259" key="6">
    <source>
        <dbReference type="SMART" id="SM00530"/>
    </source>
</evidence>
<feature type="repeat" description="WD" evidence="4">
    <location>
        <begin position="1076"/>
        <end position="1108"/>
    </location>
</feature>
<feature type="repeat" description="WD" evidence="4">
    <location>
        <begin position="1118"/>
        <end position="1159"/>
    </location>
</feature>
<dbReference type="PANTHER" id="PTHR15622">
    <property type="entry name" value="WD40 REPEAT PROTEIN"/>
    <property type="match status" value="1"/>
</dbReference>
<comment type="caution">
    <text evidence="7">The sequence shown here is derived from an EMBL/GenBank/DDBJ whole genome shotgun (WGS) entry which is preliminary data.</text>
</comment>
<feature type="repeat" description="WD" evidence="4">
    <location>
        <begin position="950"/>
        <end position="991"/>
    </location>
</feature>
<gene>
    <name evidence="7" type="ORF">Aca07nite_76950</name>
</gene>
<proteinExistence type="predicted"/>
<feature type="repeat" description="WD" evidence="4">
    <location>
        <begin position="992"/>
        <end position="1026"/>
    </location>
</feature>
<dbReference type="PROSITE" id="PS00678">
    <property type="entry name" value="WD_REPEATS_1"/>
    <property type="match status" value="2"/>
</dbReference>
<name>A0ABQ3WVZ0_9ACTN</name>
<organism evidence="7">
    <name type="scientific">Actinoplanes campanulatus</name>
    <dbReference type="NCBI Taxonomy" id="113559"/>
    <lineage>
        <taxon>Bacteria</taxon>
        <taxon>Bacillati</taxon>
        <taxon>Actinomycetota</taxon>
        <taxon>Actinomycetes</taxon>
        <taxon>Micromonosporales</taxon>
        <taxon>Micromonosporaceae</taxon>
        <taxon>Actinoplanes</taxon>
    </lineage>
</organism>
<dbReference type="Gene3D" id="2.130.10.10">
    <property type="entry name" value="YVTN repeat-like/Quinoprotein amine dehydrogenase"/>
    <property type="match status" value="6"/>
</dbReference>
<feature type="repeat" description="WD" evidence="4">
    <location>
        <begin position="739"/>
        <end position="780"/>
    </location>
</feature>
<dbReference type="SUPFAM" id="SSF52540">
    <property type="entry name" value="P-loop containing nucleoside triphosphate hydrolases"/>
    <property type="match status" value="1"/>
</dbReference>
<feature type="transmembrane region" description="Helical" evidence="5">
    <location>
        <begin position="521"/>
        <end position="541"/>
    </location>
</feature>
<feature type="repeat" description="WD" evidence="4">
    <location>
        <begin position="782"/>
        <end position="814"/>
    </location>
</feature>
<feature type="repeat" description="WD" evidence="4">
    <location>
        <begin position="1034"/>
        <end position="1066"/>
    </location>
</feature>